<proteinExistence type="predicted"/>
<keyword evidence="2" id="KW-1185">Reference proteome</keyword>
<name>A0A0Q0YKW9_9CORY</name>
<dbReference type="PATRIC" id="fig|1544416.3.peg.2084"/>
<dbReference type="STRING" id="1544416.Cocul_02089"/>
<dbReference type="AlphaFoldDB" id="A0A0Q0YKW9"/>
<evidence type="ECO:0000313" key="2">
    <source>
        <dbReference type="Proteomes" id="UP000050517"/>
    </source>
</evidence>
<dbReference type="Proteomes" id="UP000050517">
    <property type="component" value="Unassembled WGS sequence"/>
</dbReference>
<gene>
    <name evidence="1" type="ORF">Cocul_02089</name>
</gene>
<comment type="caution">
    <text evidence="1">The sequence shown here is derived from an EMBL/GenBank/DDBJ whole genome shotgun (WGS) entry which is preliminary data.</text>
</comment>
<dbReference type="EMBL" id="LKST01000004">
    <property type="protein sequence ID" value="KQB83117.1"/>
    <property type="molecule type" value="Genomic_DNA"/>
</dbReference>
<evidence type="ECO:0000313" key="1">
    <source>
        <dbReference type="EMBL" id="KQB83117.1"/>
    </source>
</evidence>
<sequence>MELLLLRRFPLSSLSRRWRAIRLTSSLWSKVCCFWWGNNSLRRVVETYRTTRRSRVCSRQKVS</sequence>
<accession>A0A0Q0YKW9</accession>
<organism evidence="1 2">
    <name type="scientific">Corynebacterium oculi</name>
    <dbReference type="NCBI Taxonomy" id="1544416"/>
    <lineage>
        <taxon>Bacteria</taxon>
        <taxon>Bacillati</taxon>
        <taxon>Actinomycetota</taxon>
        <taxon>Actinomycetes</taxon>
        <taxon>Mycobacteriales</taxon>
        <taxon>Corynebacteriaceae</taxon>
        <taxon>Corynebacterium</taxon>
    </lineage>
</organism>
<reference evidence="1 2" key="1">
    <citation type="submission" date="2015-10" db="EMBL/GenBank/DDBJ databases">
        <title>Corynebacteirum lowii and Corynebacterium oculi species nova, derived from human clinical disease and and emended description of Corynebacterium mastiditis.</title>
        <authorList>
            <person name="Bernard K."/>
            <person name="Pacheco A.L."/>
            <person name="Mcdougall C."/>
            <person name="Burtx T."/>
            <person name="Weibe D."/>
            <person name="Tyler S."/>
            <person name="Olson A.B."/>
            <person name="Cnockaert M."/>
            <person name="Eguchi H."/>
            <person name="Kuwahara T."/>
            <person name="Nakayama-Imaohji H."/>
            <person name="Boudewijins M."/>
            <person name="Van Hoecke F."/>
            <person name="Bernier A.-M."/>
            <person name="Vandamme P."/>
        </authorList>
    </citation>
    <scope>NUCLEOTIDE SEQUENCE [LARGE SCALE GENOMIC DNA]</scope>
    <source>
        <strain evidence="1 2">NML 130210</strain>
    </source>
</reference>
<protein>
    <submittedName>
        <fullName evidence="1">Uncharacterized protein</fullName>
    </submittedName>
</protein>